<gene>
    <name evidence="7" type="ORF">ACFOEW_03360</name>
</gene>
<feature type="domain" description="DUF676" evidence="5">
    <location>
        <begin position="16"/>
        <end position="163"/>
    </location>
</feature>
<accession>A0ABV7JX47</accession>
<evidence type="ECO:0000259" key="5">
    <source>
        <dbReference type="Pfam" id="PF05057"/>
    </source>
</evidence>
<dbReference type="RefSeq" id="WP_123327128.1">
    <property type="nucleotide sequence ID" value="NZ_JBHRSX010000008.1"/>
</dbReference>
<name>A0ABV7JX47_9ALTE</name>
<evidence type="ECO:0000256" key="3">
    <source>
        <dbReference type="ARBA" id="ARBA00022824"/>
    </source>
</evidence>
<dbReference type="InterPro" id="IPR029058">
    <property type="entry name" value="AB_hydrolase_fold"/>
</dbReference>
<dbReference type="Gene3D" id="3.40.50.1820">
    <property type="entry name" value="alpha/beta hydrolase"/>
    <property type="match status" value="1"/>
</dbReference>
<evidence type="ECO:0000256" key="2">
    <source>
        <dbReference type="ARBA" id="ARBA00004370"/>
    </source>
</evidence>
<sequence>MGQNFKFYQRRDDCKNLILFVHGFTGDAEDTWTNANGNEFPNLLLANSDIQSQFDVASYSYFTTLLDLFAQAKEKARWLKSIIRSKTHTKEKNLEISELSNDLHNHLRFTLEGYDNIYVIAHSMGGLITKNLITQEIKDSGVTKIRLFLSLAVPHNGASMAVLGGIISGNLQINNLNPVGQFINTLNQSWVNLDLKPTTKYFYGSYDQYVTKHSAIAIDKIEKDIVSVQADHNSICKPENAEALICKSVTRFIIEEHKSTKLDEAGFQSLPDDKEFDKEVFVIKLIVADIADETQRNAKELFFNAEYMRKLFSSRHERKELQKLFDNIRQLYKDSYDKYLAHEDKSSGKLLAEVHSKITDQDSILLKSLLPAIQNYHKKGMLHQMANDLSKDIWWSEERNLSAKDDTK</sequence>
<evidence type="ECO:0000313" key="7">
    <source>
        <dbReference type="EMBL" id="MFC3200858.1"/>
    </source>
</evidence>
<comment type="caution">
    <text evidence="7">The sequence shown here is derived from an EMBL/GenBank/DDBJ whole genome shotgun (WGS) entry which is preliminary data.</text>
</comment>
<dbReference type="EMBL" id="JBHRSX010000008">
    <property type="protein sequence ID" value="MFC3200858.1"/>
    <property type="molecule type" value="Genomic_DNA"/>
</dbReference>
<dbReference type="Pfam" id="PF05057">
    <property type="entry name" value="DUF676"/>
    <property type="match status" value="1"/>
</dbReference>
<dbReference type="PANTHER" id="PTHR48182:SF2">
    <property type="entry name" value="PROTEIN SERAC1"/>
    <property type="match status" value="1"/>
</dbReference>
<dbReference type="InterPro" id="IPR007751">
    <property type="entry name" value="DUF676_lipase-like"/>
</dbReference>
<reference evidence="8" key="1">
    <citation type="journal article" date="2019" name="Int. J. Syst. Evol. Microbiol.">
        <title>The Global Catalogue of Microorganisms (GCM) 10K type strain sequencing project: providing services to taxonomists for standard genome sequencing and annotation.</title>
        <authorList>
            <consortium name="The Broad Institute Genomics Platform"/>
            <consortium name="The Broad Institute Genome Sequencing Center for Infectious Disease"/>
            <person name="Wu L."/>
            <person name="Ma J."/>
        </authorList>
    </citation>
    <scope>NUCLEOTIDE SEQUENCE [LARGE SCALE GENOMIC DNA]</scope>
    <source>
        <strain evidence="8">KCTC 52449</strain>
    </source>
</reference>
<dbReference type="SUPFAM" id="SSF53474">
    <property type="entry name" value="alpha/beta-Hydrolases"/>
    <property type="match status" value="1"/>
</dbReference>
<keyword evidence="4" id="KW-0472">Membrane</keyword>
<feature type="domain" description="ABC-three component systems C-terminal" evidence="6">
    <location>
        <begin position="272"/>
        <end position="398"/>
    </location>
</feature>
<evidence type="ECO:0000313" key="8">
    <source>
        <dbReference type="Proteomes" id="UP001595477"/>
    </source>
</evidence>
<keyword evidence="3" id="KW-0256">Endoplasmic reticulum</keyword>
<dbReference type="InterPro" id="IPR052374">
    <property type="entry name" value="SERAC1"/>
</dbReference>
<keyword evidence="8" id="KW-1185">Reference proteome</keyword>
<dbReference type="Proteomes" id="UP001595477">
    <property type="component" value="Unassembled WGS sequence"/>
</dbReference>
<dbReference type="InterPro" id="IPR046912">
    <property type="entry name" value="ABC-3C_CTD8"/>
</dbReference>
<dbReference type="Pfam" id="PF20284">
    <property type="entry name" value="CTD8"/>
    <property type="match status" value="1"/>
</dbReference>
<evidence type="ECO:0000256" key="1">
    <source>
        <dbReference type="ARBA" id="ARBA00004240"/>
    </source>
</evidence>
<protein>
    <submittedName>
        <fullName evidence="7">ABC-three component system protein</fullName>
    </submittedName>
</protein>
<comment type="subcellular location">
    <subcellularLocation>
        <location evidence="1">Endoplasmic reticulum</location>
    </subcellularLocation>
    <subcellularLocation>
        <location evidence="2">Membrane</location>
    </subcellularLocation>
</comment>
<evidence type="ECO:0000259" key="6">
    <source>
        <dbReference type="Pfam" id="PF20284"/>
    </source>
</evidence>
<organism evidence="7 8">
    <name type="scientific">Alteromonas oceani</name>
    <dbReference type="NCBI Taxonomy" id="2071609"/>
    <lineage>
        <taxon>Bacteria</taxon>
        <taxon>Pseudomonadati</taxon>
        <taxon>Pseudomonadota</taxon>
        <taxon>Gammaproteobacteria</taxon>
        <taxon>Alteromonadales</taxon>
        <taxon>Alteromonadaceae</taxon>
        <taxon>Alteromonas/Salinimonas group</taxon>
        <taxon>Alteromonas</taxon>
    </lineage>
</organism>
<proteinExistence type="predicted"/>
<evidence type="ECO:0000256" key="4">
    <source>
        <dbReference type="ARBA" id="ARBA00023136"/>
    </source>
</evidence>
<dbReference type="PANTHER" id="PTHR48182">
    <property type="entry name" value="PROTEIN SERAC1"/>
    <property type="match status" value="1"/>
</dbReference>